<dbReference type="EMBL" id="FMZM01000001">
    <property type="protein sequence ID" value="SDC12191.1"/>
    <property type="molecule type" value="Genomic_DNA"/>
</dbReference>
<dbReference type="RefSeq" id="WP_170866899.1">
    <property type="nucleotide sequence ID" value="NZ_FMZM01000001.1"/>
</dbReference>
<dbReference type="STRING" id="1045774.SAMN05421872_101333"/>
<evidence type="ECO:0000313" key="1">
    <source>
        <dbReference type="EMBL" id="SDC12191.1"/>
    </source>
</evidence>
<dbReference type="Proteomes" id="UP000199034">
    <property type="component" value="Unassembled WGS sequence"/>
</dbReference>
<protein>
    <recommendedName>
        <fullName evidence="3">PH domain-containing protein</fullName>
    </recommendedName>
</protein>
<accession>A0A1G6J0H7</accession>
<sequence length="196" mass="21151">MTQGQDGAVERFRPTSGQVVGWIGLVLAAGAVLLGIVSGAPSVAAGALALGVLDWAAMLKPRVLVEGRWLVLRNMFETVRVPLAAIEELAIRQVLAVRAGERRYVSPALGRSFRQVMRSNRQAPEPQPTGASAPSYPDFVEQRLRHLTEEARTLEGVGRYSDEQVALAAEVRREPAWLEIGLFAAAVVAFVVTLVV</sequence>
<proteinExistence type="predicted"/>
<dbReference type="AlphaFoldDB" id="A0A1G6J0H7"/>
<gene>
    <name evidence="1" type="ORF">SAMN05421872_101333</name>
</gene>
<reference evidence="1 2" key="1">
    <citation type="submission" date="2016-10" db="EMBL/GenBank/DDBJ databases">
        <authorList>
            <person name="de Groot N.N."/>
        </authorList>
    </citation>
    <scope>NUCLEOTIDE SEQUENCE [LARGE SCALE GENOMIC DNA]</scope>
    <source>
        <strain evidence="1 2">CGMCC 4.6858</strain>
    </source>
</reference>
<evidence type="ECO:0008006" key="3">
    <source>
        <dbReference type="Google" id="ProtNLM"/>
    </source>
</evidence>
<evidence type="ECO:0000313" key="2">
    <source>
        <dbReference type="Proteomes" id="UP000199034"/>
    </source>
</evidence>
<keyword evidence="2" id="KW-1185">Reference proteome</keyword>
<organism evidence="1 2">
    <name type="scientific">Nocardioides lianchengensis</name>
    <dbReference type="NCBI Taxonomy" id="1045774"/>
    <lineage>
        <taxon>Bacteria</taxon>
        <taxon>Bacillati</taxon>
        <taxon>Actinomycetota</taxon>
        <taxon>Actinomycetes</taxon>
        <taxon>Propionibacteriales</taxon>
        <taxon>Nocardioidaceae</taxon>
        <taxon>Nocardioides</taxon>
    </lineage>
</organism>
<name>A0A1G6J0H7_9ACTN</name>